<dbReference type="Proteomes" id="UP000012174">
    <property type="component" value="Unassembled WGS sequence"/>
</dbReference>
<evidence type="ECO:0000256" key="2">
    <source>
        <dbReference type="SAM" id="SignalP"/>
    </source>
</evidence>
<dbReference type="OrthoDB" id="9971407at2759"/>
<name>M7SSI4_EUTLA</name>
<evidence type="ECO:0000256" key="1">
    <source>
        <dbReference type="SAM" id="MobiDB-lite"/>
    </source>
</evidence>
<evidence type="ECO:0000313" key="4">
    <source>
        <dbReference type="Proteomes" id="UP000012174"/>
    </source>
</evidence>
<dbReference type="KEGG" id="ela:UCREL1_3500"/>
<gene>
    <name evidence="3" type="ORF">UCREL1_3500</name>
</gene>
<keyword evidence="4" id="KW-1185">Reference proteome</keyword>
<evidence type="ECO:0000313" key="3">
    <source>
        <dbReference type="EMBL" id="EMR69484.1"/>
    </source>
</evidence>
<feature type="region of interest" description="Disordered" evidence="1">
    <location>
        <begin position="56"/>
        <end position="76"/>
    </location>
</feature>
<feature type="signal peptide" evidence="2">
    <location>
        <begin position="1"/>
        <end position="18"/>
    </location>
</feature>
<dbReference type="AlphaFoldDB" id="M7SSI4"/>
<feature type="compositionally biased region" description="Acidic residues" evidence="1">
    <location>
        <begin position="57"/>
        <end position="74"/>
    </location>
</feature>
<protein>
    <recommendedName>
        <fullName evidence="5">Secreted protein</fullName>
    </recommendedName>
</protein>
<dbReference type="EMBL" id="KB706076">
    <property type="protein sequence ID" value="EMR69484.1"/>
    <property type="molecule type" value="Genomic_DNA"/>
</dbReference>
<proteinExistence type="predicted"/>
<keyword evidence="2" id="KW-0732">Signal</keyword>
<feature type="chain" id="PRO_5004084918" description="Secreted protein" evidence="2">
    <location>
        <begin position="19"/>
        <end position="325"/>
    </location>
</feature>
<evidence type="ECO:0008006" key="5">
    <source>
        <dbReference type="Google" id="ProtNLM"/>
    </source>
</evidence>
<dbReference type="eggNOG" id="ENOG502SJBN">
    <property type="taxonomic scope" value="Eukaryota"/>
</dbReference>
<sequence>MLLESGIVLSSFVAIVAGTALPNYRRHGTTTTDLTDSSYDVVDIYSLHLVADRSDVDTDDLEDNEDTPDVDPELDLPSPDIDAIMSVDDSEFANYTYETGGLVRSDVGLSNSTREVSAQDVPWTCRKKAHKTNGDKVKGRGLKITNGDSVKRGFYIYQNSCDAVPYKYIWIPAGKTRFVQLPKMFEGRIVRGSNKWNLHGTPRLLGSWLEFSFDEHNVIWGDVSLIRGTDGAIAVWSTDAQKRRHKGFRNWILDGAPKKAYTKKPSGAKVIRPTEGKNAVINKVPRDYIMRKVGAKKVYVDDSHAKPVINSQNGRFGVWFGRGRI</sequence>
<reference evidence="4" key="1">
    <citation type="journal article" date="2013" name="Genome Announc.">
        <title>Draft genome sequence of the grapevine dieback fungus Eutypa lata UCR-EL1.</title>
        <authorList>
            <person name="Blanco-Ulate B."/>
            <person name="Rolshausen P.E."/>
            <person name="Cantu D."/>
        </authorList>
    </citation>
    <scope>NUCLEOTIDE SEQUENCE [LARGE SCALE GENOMIC DNA]</scope>
    <source>
        <strain evidence="4">UCR-EL1</strain>
    </source>
</reference>
<organism evidence="3 4">
    <name type="scientific">Eutypa lata (strain UCR-EL1)</name>
    <name type="common">Grapevine dieback disease fungus</name>
    <name type="synonym">Eutypa armeniacae</name>
    <dbReference type="NCBI Taxonomy" id="1287681"/>
    <lineage>
        <taxon>Eukaryota</taxon>
        <taxon>Fungi</taxon>
        <taxon>Dikarya</taxon>
        <taxon>Ascomycota</taxon>
        <taxon>Pezizomycotina</taxon>
        <taxon>Sordariomycetes</taxon>
        <taxon>Xylariomycetidae</taxon>
        <taxon>Xylariales</taxon>
        <taxon>Diatrypaceae</taxon>
        <taxon>Eutypa</taxon>
    </lineage>
</organism>
<dbReference type="HOGENOM" id="CLU_074152_0_0_1"/>
<accession>M7SSI4</accession>